<dbReference type="Proteomes" id="UP000005475">
    <property type="component" value="Unassembled WGS sequence"/>
</dbReference>
<evidence type="ECO:0000313" key="1">
    <source>
        <dbReference type="EMBL" id="EDO08755.1"/>
    </source>
</evidence>
<dbReference type="AlphaFoldDB" id="A0AAN3A2P5"/>
<evidence type="ECO:0000313" key="2">
    <source>
        <dbReference type="Proteomes" id="UP000005475"/>
    </source>
</evidence>
<protein>
    <submittedName>
        <fullName evidence="1">Uncharacterized protein</fullName>
    </submittedName>
</protein>
<organism evidence="1 2">
    <name type="scientific">Bacteroides ovatus (strain ATCC 8483 / DSM 1896 / JCM 5824 / BCRC 10623 / CCUG 4943 / NCTC 11153)</name>
    <dbReference type="NCBI Taxonomy" id="411476"/>
    <lineage>
        <taxon>Bacteria</taxon>
        <taxon>Pseudomonadati</taxon>
        <taxon>Bacteroidota</taxon>
        <taxon>Bacteroidia</taxon>
        <taxon>Bacteroidales</taxon>
        <taxon>Bacteroidaceae</taxon>
        <taxon>Bacteroides</taxon>
    </lineage>
</organism>
<dbReference type="EMBL" id="AAXF02000054">
    <property type="protein sequence ID" value="EDO08755.1"/>
    <property type="molecule type" value="Genomic_DNA"/>
</dbReference>
<name>A0AAN3A2P5_BACO1</name>
<reference evidence="2" key="2">
    <citation type="submission" date="2007-04" db="EMBL/GenBank/DDBJ databases">
        <title>Draft genome sequence of Bacteroides ovatus (ATCC 8483).</title>
        <authorList>
            <person name="Sudarsanam P."/>
            <person name="Ley R."/>
            <person name="Guruge J."/>
            <person name="Turnbaugh P.J."/>
            <person name="Mahowald M."/>
            <person name="Liep D."/>
            <person name="Gordon J."/>
        </authorList>
    </citation>
    <scope>NUCLEOTIDE SEQUENCE [LARGE SCALE GENOMIC DNA]</scope>
    <source>
        <strain evidence="2">ATCC 8483 / DSM 1896 / JCM 5824 / BCRC 10623 / CCUG 4943 / NCTC 11153</strain>
    </source>
</reference>
<accession>A0AAN3A2P5</accession>
<gene>
    <name evidence="1" type="ORF">BACOVA_04610</name>
</gene>
<reference evidence="1 2" key="1">
    <citation type="submission" date="2007-03" db="EMBL/GenBank/DDBJ databases">
        <authorList>
            <person name="Fulton L."/>
            <person name="Clifton S."/>
            <person name="Fulton B."/>
            <person name="Xu J."/>
            <person name="Minx P."/>
            <person name="Pepin K.H."/>
            <person name="Johnson M."/>
            <person name="Thiruvilangam P."/>
            <person name="Bhonagiri V."/>
            <person name="Nash W.E."/>
            <person name="Mardis E.R."/>
            <person name="Wilson R.K."/>
        </authorList>
    </citation>
    <scope>NUCLEOTIDE SEQUENCE [LARGE SCALE GENOMIC DNA]</scope>
    <source>
        <strain evidence="2">ATCC 8483 / DSM 1896 / JCM 5824 / BCRC 10623 / CCUG 4943 / NCTC 11153</strain>
    </source>
</reference>
<proteinExistence type="predicted"/>
<sequence>MVALQLSLNDGTYSNFPYIKMEIIFQSITILLKHLVHRAFRAVIGCSPSIT</sequence>
<comment type="caution">
    <text evidence="1">The sequence shown here is derived from an EMBL/GenBank/DDBJ whole genome shotgun (WGS) entry which is preliminary data.</text>
</comment>